<evidence type="ECO:0000256" key="1">
    <source>
        <dbReference type="ARBA" id="ARBA00004477"/>
    </source>
</evidence>
<dbReference type="OrthoDB" id="642536at2759"/>
<evidence type="ECO:0000256" key="5">
    <source>
        <dbReference type="ARBA" id="ARBA00023136"/>
    </source>
</evidence>
<dbReference type="Pfam" id="PF03478">
    <property type="entry name" value="Beta-prop_KIB1-4"/>
    <property type="match status" value="1"/>
</dbReference>
<evidence type="ECO:0000256" key="4">
    <source>
        <dbReference type="ARBA" id="ARBA00022989"/>
    </source>
</evidence>
<evidence type="ECO:0000259" key="6">
    <source>
        <dbReference type="PROSITE" id="PS50845"/>
    </source>
</evidence>
<dbReference type="STRING" id="35608.A0A2U1LKF7"/>
<protein>
    <recommendedName>
        <fullName evidence="6">Reticulon domain-containing protein</fullName>
    </recommendedName>
</protein>
<reference evidence="7 8" key="1">
    <citation type="journal article" date="2018" name="Mol. Plant">
        <title>The genome of Artemisia annua provides insight into the evolution of Asteraceae family and artemisinin biosynthesis.</title>
        <authorList>
            <person name="Shen Q."/>
            <person name="Zhang L."/>
            <person name="Liao Z."/>
            <person name="Wang S."/>
            <person name="Yan T."/>
            <person name="Shi P."/>
            <person name="Liu M."/>
            <person name="Fu X."/>
            <person name="Pan Q."/>
            <person name="Wang Y."/>
            <person name="Lv Z."/>
            <person name="Lu X."/>
            <person name="Zhang F."/>
            <person name="Jiang W."/>
            <person name="Ma Y."/>
            <person name="Chen M."/>
            <person name="Hao X."/>
            <person name="Li L."/>
            <person name="Tang Y."/>
            <person name="Lv G."/>
            <person name="Zhou Y."/>
            <person name="Sun X."/>
            <person name="Brodelius P.E."/>
            <person name="Rose J.K.C."/>
            <person name="Tang K."/>
        </authorList>
    </citation>
    <scope>NUCLEOTIDE SEQUENCE [LARGE SCALE GENOMIC DNA]</scope>
    <source>
        <strain evidence="8">cv. Huhao1</strain>
        <tissue evidence="7">Leaf</tissue>
    </source>
</reference>
<proteinExistence type="predicted"/>
<keyword evidence="5" id="KW-0472">Membrane</keyword>
<dbReference type="Proteomes" id="UP000245207">
    <property type="component" value="Unassembled WGS sequence"/>
</dbReference>
<keyword evidence="8" id="KW-1185">Reference proteome</keyword>
<dbReference type="InterPro" id="IPR050942">
    <property type="entry name" value="F-box_BR-signaling"/>
</dbReference>
<evidence type="ECO:0000313" key="7">
    <source>
        <dbReference type="EMBL" id="PWA49484.1"/>
    </source>
</evidence>
<comment type="subcellular location">
    <subcellularLocation>
        <location evidence="1">Endoplasmic reticulum membrane</location>
        <topology evidence="1">Multi-pass membrane protein</topology>
    </subcellularLocation>
</comment>
<evidence type="ECO:0000256" key="3">
    <source>
        <dbReference type="ARBA" id="ARBA00022824"/>
    </source>
</evidence>
<dbReference type="EMBL" id="PKPP01008905">
    <property type="protein sequence ID" value="PWA49484.1"/>
    <property type="molecule type" value="Genomic_DNA"/>
</dbReference>
<dbReference type="AlphaFoldDB" id="A0A2U1LKF7"/>
<dbReference type="InterPro" id="IPR005174">
    <property type="entry name" value="KIB1-4_b-propeller"/>
</dbReference>
<keyword evidence="2" id="KW-0812">Transmembrane</keyword>
<evidence type="ECO:0000313" key="8">
    <source>
        <dbReference type="Proteomes" id="UP000245207"/>
    </source>
</evidence>
<accession>A0A2U1LKF7</accession>
<dbReference type="PANTHER" id="PTHR44259">
    <property type="entry name" value="OS07G0183000 PROTEIN-RELATED"/>
    <property type="match status" value="1"/>
</dbReference>
<dbReference type="PANTHER" id="PTHR44259:SF114">
    <property type="entry name" value="OS06G0707300 PROTEIN"/>
    <property type="match status" value="1"/>
</dbReference>
<sequence length="355" mass="40530">MEWSEMLPLAFSRRINARTCHNSNGPPSRFPSLMLAEKNDDKEFRELFLLSNKIIRKIRLPEVYGKLCMSSCGWLLTVGDDHASQLINPLSRETINLPKVNTFPEFSETSEWDIGISKLLLLIPFNLVVVIWGRSRKLGFCHIGDYKWTDVVEGWSGQTYDITYYNGRAPIDEVFGAYILGIDDGERKRLLVVIREGLLDDIGDESCVETYKTKSFQIFDYDLENGKWSKVKDLGMKTLFVGNCSSFWMEDTTGVIKSNCIYYTDDVLDLYGGSQNGGGRDMGIYHLSDSTIEPHFPGESRFVLVHTVPVLYEKHKEKADVLLEKVEVELMKHFEVLHEKVLSKVPGSFKDKKVA</sequence>
<gene>
    <name evidence="7" type="ORF">CTI12_AA481930</name>
</gene>
<dbReference type="PROSITE" id="PS50845">
    <property type="entry name" value="RETICULON"/>
    <property type="match status" value="1"/>
</dbReference>
<evidence type="ECO:0000256" key="2">
    <source>
        <dbReference type="ARBA" id="ARBA00022692"/>
    </source>
</evidence>
<dbReference type="GO" id="GO:0005789">
    <property type="term" value="C:endoplasmic reticulum membrane"/>
    <property type="evidence" value="ECO:0007669"/>
    <property type="project" value="UniProtKB-SubCell"/>
</dbReference>
<organism evidence="7 8">
    <name type="scientific">Artemisia annua</name>
    <name type="common">Sweet wormwood</name>
    <dbReference type="NCBI Taxonomy" id="35608"/>
    <lineage>
        <taxon>Eukaryota</taxon>
        <taxon>Viridiplantae</taxon>
        <taxon>Streptophyta</taxon>
        <taxon>Embryophyta</taxon>
        <taxon>Tracheophyta</taxon>
        <taxon>Spermatophyta</taxon>
        <taxon>Magnoliopsida</taxon>
        <taxon>eudicotyledons</taxon>
        <taxon>Gunneridae</taxon>
        <taxon>Pentapetalae</taxon>
        <taxon>asterids</taxon>
        <taxon>campanulids</taxon>
        <taxon>Asterales</taxon>
        <taxon>Asteraceae</taxon>
        <taxon>Asteroideae</taxon>
        <taxon>Anthemideae</taxon>
        <taxon>Artemisiinae</taxon>
        <taxon>Artemisia</taxon>
    </lineage>
</organism>
<name>A0A2U1LKF7_ARTAN</name>
<keyword evidence="3" id="KW-0256">Endoplasmic reticulum</keyword>
<comment type="caution">
    <text evidence="7">The sequence shown here is derived from an EMBL/GenBank/DDBJ whole genome shotgun (WGS) entry which is preliminary data.</text>
</comment>
<dbReference type="InterPro" id="IPR003388">
    <property type="entry name" value="Reticulon"/>
</dbReference>
<feature type="domain" description="Reticulon" evidence="6">
    <location>
        <begin position="302"/>
        <end position="355"/>
    </location>
</feature>
<keyword evidence="4" id="KW-1133">Transmembrane helix</keyword>